<dbReference type="PANTHER" id="PTHR24264:SF65">
    <property type="entry name" value="SRCR DOMAIN-CONTAINING PROTEIN"/>
    <property type="match status" value="1"/>
</dbReference>
<protein>
    <recommendedName>
        <fullName evidence="14">limulus clotting factor C</fullName>
        <ecNumber evidence="14">3.4.21.84</ecNumber>
    </recommendedName>
</protein>
<dbReference type="GO" id="GO:0007155">
    <property type="term" value="P:cell adhesion"/>
    <property type="evidence" value="ECO:0007669"/>
    <property type="project" value="UniProtKB-KW"/>
</dbReference>
<evidence type="ECO:0000313" key="18">
    <source>
        <dbReference type="Proteomes" id="UP001497382"/>
    </source>
</evidence>
<dbReference type="InterPro" id="IPR001254">
    <property type="entry name" value="Trypsin_dom"/>
</dbReference>
<evidence type="ECO:0000259" key="16">
    <source>
        <dbReference type="PROSITE" id="PS50240"/>
    </source>
</evidence>
<dbReference type="PROSITE" id="PS00135">
    <property type="entry name" value="TRYPSIN_SER"/>
    <property type="match status" value="1"/>
</dbReference>
<dbReference type="EMBL" id="CAXIEN010000027">
    <property type="protein sequence ID" value="CAL1267215.1"/>
    <property type="molecule type" value="Genomic_DNA"/>
</dbReference>
<reference evidence="17 18" key="1">
    <citation type="submission" date="2024-04" db="EMBL/GenBank/DDBJ databases">
        <authorList>
            <person name="Rising A."/>
            <person name="Reimegard J."/>
            <person name="Sonavane S."/>
            <person name="Akerstrom W."/>
            <person name="Nylinder S."/>
            <person name="Hedman E."/>
            <person name="Kallberg Y."/>
        </authorList>
    </citation>
    <scope>NUCLEOTIDE SEQUENCE [LARGE SCALE GENOMIC DNA]</scope>
</reference>
<dbReference type="PRINTS" id="PR00722">
    <property type="entry name" value="CHYMOTRYPSIN"/>
</dbReference>
<dbReference type="FunFam" id="2.40.10.10:FF:000120">
    <property type="entry name" value="Putative serine protease"/>
    <property type="match status" value="1"/>
</dbReference>
<dbReference type="GO" id="GO:0005615">
    <property type="term" value="C:extracellular space"/>
    <property type="evidence" value="ECO:0007669"/>
    <property type="project" value="TreeGrafter"/>
</dbReference>
<organism evidence="17 18">
    <name type="scientific">Larinioides sclopetarius</name>
    <dbReference type="NCBI Taxonomy" id="280406"/>
    <lineage>
        <taxon>Eukaryota</taxon>
        <taxon>Metazoa</taxon>
        <taxon>Ecdysozoa</taxon>
        <taxon>Arthropoda</taxon>
        <taxon>Chelicerata</taxon>
        <taxon>Arachnida</taxon>
        <taxon>Araneae</taxon>
        <taxon>Araneomorphae</taxon>
        <taxon>Entelegynae</taxon>
        <taxon>Araneoidea</taxon>
        <taxon>Araneidae</taxon>
        <taxon>Larinioides</taxon>
    </lineage>
</organism>
<evidence type="ECO:0000256" key="15">
    <source>
        <dbReference type="RuleBase" id="RU363034"/>
    </source>
</evidence>
<dbReference type="GO" id="GO:0030246">
    <property type="term" value="F:carbohydrate binding"/>
    <property type="evidence" value="ECO:0007669"/>
    <property type="project" value="UniProtKB-KW"/>
</dbReference>
<accession>A0AAV1Z796</accession>
<evidence type="ECO:0000256" key="11">
    <source>
        <dbReference type="ARBA" id="ARBA00022889"/>
    </source>
</evidence>
<evidence type="ECO:0000256" key="9">
    <source>
        <dbReference type="ARBA" id="ARBA00022820"/>
    </source>
</evidence>
<keyword evidence="10 15" id="KW-0720">Serine protease</keyword>
<dbReference type="EC" id="3.4.21.84" evidence="14"/>
<gene>
    <name evidence="17" type="ORF">LARSCL_LOCUS3532</name>
</gene>
<evidence type="ECO:0000256" key="2">
    <source>
        <dbReference type="ARBA" id="ARBA00022525"/>
    </source>
</evidence>
<dbReference type="GO" id="GO:0004252">
    <property type="term" value="F:serine-type endopeptidase activity"/>
    <property type="evidence" value="ECO:0007669"/>
    <property type="project" value="InterPro"/>
</dbReference>
<sequence length="247" mass="27812">VILNELKEALCGGVILSKRWILTAAHCVRHNLTVRAGEHNLSHHEGTEQEYSVADVFVYEDYNTWTVEGDIALLKMEFPFEFNHYVQPICLPAEEEEVPSYNRATILVLGWGRRRNDTNYGTDILHQAHVPIVPATECRAAYRQYVISDKMLCAGFDSGRVDSCRGDSGGPLMDKRPDGTWVVYGVTSFGDGCGKRRKYGVYASVLAHLGWIKAIIKHVEALEFTTTEMPTEIATFFGSQEENVDMY</sequence>
<keyword evidence="2" id="KW-0964">Secreted</keyword>
<dbReference type="Pfam" id="PF00089">
    <property type="entry name" value="Trypsin"/>
    <property type="match status" value="1"/>
</dbReference>
<keyword evidence="4" id="KW-0768">Sushi</keyword>
<keyword evidence="18" id="KW-1185">Reference proteome</keyword>
<keyword evidence="11" id="KW-0130">Cell adhesion</keyword>
<evidence type="ECO:0000256" key="6">
    <source>
        <dbReference type="ARBA" id="ARBA00022729"/>
    </source>
</evidence>
<evidence type="ECO:0000256" key="10">
    <source>
        <dbReference type="ARBA" id="ARBA00022825"/>
    </source>
</evidence>
<keyword evidence="7" id="KW-0430">Lectin</keyword>
<dbReference type="PROSITE" id="PS50240">
    <property type="entry name" value="TRYPSIN_DOM"/>
    <property type="match status" value="1"/>
</dbReference>
<comment type="catalytic activity">
    <reaction evidence="13">
        <text>Selective cleavage of 103-Arg-|-Ser-104 and 124-Ile-|-Ile-125 bonds in Limulus clotting factor B to form activated factor B. Cleavage of -Pro-Arg-|-Xaa- bonds in synthetic substrates.</text>
        <dbReference type="EC" id="3.4.21.84"/>
    </reaction>
</comment>
<keyword evidence="5 15" id="KW-0645">Protease</keyword>
<feature type="domain" description="Peptidase S1" evidence="16">
    <location>
        <begin position="1"/>
        <end position="217"/>
    </location>
</feature>
<dbReference type="InterPro" id="IPR018114">
    <property type="entry name" value="TRYPSIN_HIS"/>
</dbReference>
<evidence type="ECO:0000313" key="17">
    <source>
        <dbReference type="EMBL" id="CAL1267215.1"/>
    </source>
</evidence>
<feature type="non-terminal residue" evidence="17">
    <location>
        <position position="1"/>
    </location>
</feature>
<evidence type="ECO:0000256" key="1">
    <source>
        <dbReference type="ARBA" id="ARBA00004613"/>
    </source>
</evidence>
<evidence type="ECO:0000256" key="12">
    <source>
        <dbReference type="ARBA" id="ARBA00023157"/>
    </source>
</evidence>
<dbReference type="Proteomes" id="UP001497382">
    <property type="component" value="Unassembled WGS sequence"/>
</dbReference>
<evidence type="ECO:0000256" key="14">
    <source>
        <dbReference type="ARBA" id="ARBA00066707"/>
    </source>
</evidence>
<dbReference type="CDD" id="cd00190">
    <property type="entry name" value="Tryp_SPc"/>
    <property type="match status" value="1"/>
</dbReference>
<name>A0AAV1Z796_9ARAC</name>
<dbReference type="InterPro" id="IPR001314">
    <property type="entry name" value="Peptidase_S1A"/>
</dbReference>
<keyword evidence="12" id="KW-1015">Disulfide bond</keyword>
<proteinExistence type="predicted"/>
<evidence type="ECO:0000256" key="7">
    <source>
        <dbReference type="ARBA" id="ARBA00022734"/>
    </source>
</evidence>
<dbReference type="PANTHER" id="PTHR24264">
    <property type="entry name" value="TRYPSIN-RELATED"/>
    <property type="match status" value="1"/>
</dbReference>
<evidence type="ECO:0000256" key="13">
    <source>
        <dbReference type="ARBA" id="ARBA00052079"/>
    </source>
</evidence>
<dbReference type="InterPro" id="IPR033116">
    <property type="entry name" value="TRYPSIN_SER"/>
</dbReference>
<dbReference type="SUPFAM" id="SSF50494">
    <property type="entry name" value="Trypsin-like serine proteases"/>
    <property type="match status" value="1"/>
</dbReference>
<dbReference type="InterPro" id="IPR009003">
    <property type="entry name" value="Peptidase_S1_PA"/>
</dbReference>
<evidence type="ECO:0000256" key="4">
    <source>
        <dbReference type="ARBA" id="ARBA00022659"/>
    </source>
</evidence>
<dbReference type="SMART" id="SM00020">
    <property type="entry name" value="Tryp_SPc"/>
    <property type="match status" value="1"/>
</dbReference>
<keyword evidence="3" id="KW-0245">EGF-like domain</keyword>
<comment type="caution">
    <text evidence="17">The sequence shown here is derived from an EMBL/GenBank/DDBJ whole genome shotgun (WGS) entry which is preliminary data.</text>
</comment>
<keyword evidence="9" id="KW-0353">Hemolymph clotting</keyword>
<evidence type="ECO:0000256" key="5">
    <source>
        <dbReference type="ARBA" id="ARBA00022670"/>
    </source>
</evidence>
<dbReference type="GO" id="GO:0042381">
    <property type="term" value="P:hemolymph coagulation"/>
    <property type="evidence" value="ECO:0007669"/>
    <property type="project" value="UniProtKB-KW"/>
</dbReference>
<dbReference type="InterPro" id="IPR043504">
    <property type="entry name" value="Peptidase_S1_PA_chymotrypsin"/>
</dbReference>
<comment type="subcellular location">
    <subcellularLocation>
        <location evidence="1">Secreted</location>
    </subcellularLocation>
</comment>
<evidence type="ECO:0000256" key="8">
    <source>
        <dbReference type="ARBA" id="ARBA00022801"/>
    </source>
</evidence>
<dbReference type="PROSITE" id="PS00134">
    <property type="entry name" value="TRYPSIN_HIS"/>
    <property type="match status" value="1"/>
</dbReference>
<dbReference type="Gene3D" id="2.40.10.10">
    <property type="entry name" value="Trypsin-like serine proteases"/>
    <property type="match status" value="1"/>
</dbReference>
<evidence type="ECO:0000256" key="3">
    <source>
        <dbReference type="ARBA" id="ARBA00022536"/>
    </source>
</evidence>
<dbReference type="InterPro" id="IPR050127">
    <property type="entry name" value="Serine_Proteases_S1"/>
</dbReference>
<keyword evidence="8 15" id="KW-0378">Hydrolase</keyword>
<dbReference type="AlphaFoldDB" id="A0AAV1Z796"/>
<dbReference type="GO" id="GO:0006508">
    <property type="term" value="P:proteolysis"/>
    <property type="evidence" value="ECO:0007669"/>
    <property type="project" value="UniProtKB-KW"/>
</dbReference>
<keyword evidence="6" id="KW-0732">Signal</keyword>